<dbReference type="GO" id="GO:0046103">
    <property type="term" value="P:inosine biosynthetic process"/>
    <property type="evidence" value="ECO:0007669"/>
    <property type="project" value="TreeGrafter"/>
</dbReference>
<feature type="domain" description="Adenosine deaminase" evidence="12">
    <location>
        <begin position="230"/>
        <end position="510"/>
    </location>
</feature>
<keyword evidence="8" id="KW-0732">Signal</keyword>
<reference evidence="13 14" key="1">
    <citation type="submission" date="2019-03" db="EMBL/GenBank/DDBJ databases">
        <title>Sequencing 23 genomes of Wallemia ichthyophaga.</title>
        <authorList>
            <person name="Gostincar C."/>
        </authorList>
    </citation>
    <scope>NUCLEOTIDE SEQUENCE [LARGE SCALE GENOMIC DNA]</scope>
    <source>
        <strain evidence="13 14">EXF-5753</strain>
    </source>
</reference>
<comment type="cofactor">
    <cofactor evidence="1">
        <name>Zn(2+)</name>
        <dbReference type="ChEBI" id="CHEBI:29105"/>
    </cofactor>
</comment>
<dbReference type="PROSITE" id="PS00485">
    <property type="entry name" value="A_DEAMINASE"/>
    <property type="match status" value="1"/>
</dbReference>
<evidence type="ECO:0000256" key="5">
    <source>
        <dbReference type="ARBA" id="ARBA00018099"/>
    </source>
</evidence>
<evidence type="ECO:0000256" key="4">
    <source>
        <dbReference type="ARBA" id="ARBA00012784"/>
    </source>
</evidence>
<comment type="catalytic activity">
    <reaction evidence="11">
        <text>adenosine + H2O + H(+) = inosine + NH4(+)</text>
        <dbReference type="Rhea" id="RHEA:24408"/>
        <dbReference type="ChEBI" id="CHEBI:15377"/>
        <dbReference type="ChEBI" id="CHEBI:15378"/>
        <dbReference type="ChEBI" id="CHEBI:16335"/>
        <dbReference type="ChEBI" id="CHEBI:17596"/>
        <dbReference type="ChEBI" id="CHEBI:28938"/>
        <dbReference type="EC" id="3.5.4.4"/>
    </reaction>
</comment>
<name>A0A4V4LTJ5_9BASI</name>
<dbReference type="GO" id="GO:0005615">
    <property type="term" value="C:extracellular space"/>
    <property type="evidence" value="ECO:0007669"/>
    <property type="project" value="InterPro"/>
</dbReference>
<evidence type="ECO:0000256" key="6">
    <source>
        <dbReference type="ARBA" id="ARBA00022525"/>
    </source>
</evidence>
<dbReference type="EC" id="3.5.4.4" evidence="4"/>
<dbReference type="PANTHER" id="PTHR11409:SF39">
    <property type="entry name" value="ADENOSINE DEAMINASE 2"/>
    <property type="match status" value="1"/>
</dbReference>
<dbReference type="InterPro" id="IPR006650">
    <property type="entry name" value="A/AMP_deam_AS"/>
</dbReference>
<keyword evidence="6" id="KW-0964">Secreted</keyword>
<dbReference type="InterPro" id="IPR032466">
    <property type="entry name" value="Metal_Hydrolase"/>
</dbReference>
<evidence type="ECO:0000256" key="1">
    <source>
        <dbReference type="ARBA" id="ARBA00001947"/>
    </source>
</evidence>
<dbReference type="GO" id="GO:0009168">
    <property type="term" value="P:purine ribonucleoside monophosphate biosynthetic process"/>
    <property type="evidence" value="ECO:0007669"/>
    <property type="project" value="InterPro"/>
</dbReference>
<organism evidence="13 14">
    <name type="scientific">Wallemia hederae</name>
    <dbReference type="NCBI Taxonomy" id="1540922"/>
    <lineage>
        <taxon>Eukaryota</taxon>
        <taxon>Fungi</taxon>
        <taxon>Dikarya</taxon>
        <taxon>Basidiomycota</taxon>
        <taxon>Wallemiomycotina</taxon>
        <taxon>Wallemiomycetes</taxon>
        <taxon>Wallemiales</taxon>
        <taxon>Wallemiaceae</taxon>
        <taxon>Wallemia</taxon>
    </lineage>
</organism>
<evidence type="ECO:0000256" key="10">
    <source>
        <dbReference type="ARBA" id="ARBA00022833"/>
    </source>
</evidence>
<keyword evidence="9" id="KW-0378">Hydrolase</keyword>
<gene>
    <name evidence="13" type="ORF">E3P99_01590</name>
</gene>
<evidence type="ECO:0000256" key="8">
    <source>
        <dbReference type="ARBA" id="ARBA00022729"/>
    </source>
</evidence>
<dbReference type="OrthoDB" id="7202371at2759"/>
<keyword evidence="7" id="KW-0479">Metal-binding</keyword>
<dbReference type="EMBL" id="SPNW01000019">
    <property type="protein sequence ID" value="TIA90453.1"/>
    <property type="molecule type" value="Genomic_DNA"/>
</dbReference>
<dbReference type="GO" id="GO:0046872">
    <property type="term" value="F:metal ion binding"/>
    <property type="evidence" value="ECO:0007669"/>
    <property type="project" value="UniProtKB-KW"/>
</dbReference>
<comment type="similarity">
    <text evidence="3">Belongs to the metallo-dependent hydrolases superfamily. Adenosine and AMP deaminases family. ADGF subfamily.</text>
</comment>
<sequence>MEAYLERRRNLIESENTHKLDYREQLAVHASDKYKTAVDIVNTARCDEWRDIWEAAEHTEIGAPFLNTKHIIAKTRLFELIQRMPKGGLLHAHTDASVPLCDVFEIAEEFGARIEIKSTHPLTQHNMQSGIAKVSFRPSKSETPSAIDAQVMLSDDYEAGSWCSYKDLVAHFNDDNLTDFIEKQLLITAKESYITHNTMGKIWSKFGSCFGVLAGLLAYEPVWEEYVKRIVLRCVEDGVGYLETRLLMITELFYDVDCNLRLTRRDSILIFLRGVEAAKKVLAEQGKLDQFYGINIIYCTLRFFDPEEIWTAMLTCIEIYKEFPTLIRGFDLVGHEEASAGYTLKDYLSVLLRFQSKQIEEFGEIRIPYVFHAGETLGDGSVVDDNLYDALLLGTKRIGHGYSLYKHPELMRICREKGVLVESCPISNEVLRLTGGIGNHPIACLINHGVPVSLSSDDPAIFQNPILSYDFYMLINHSTKTNLATLKVLARNSLEYSLLDEQEKSQVISKWERDWEKYLDWIVEERA</sequence>
<evidence type="ECO:0000256" key="11">
    <source>
        <dbReference type="ARBA" id="ARBA00047764"/>
    </source>
</evidence>
<comment type="caution">
    <text evidence="13">The sequence shown here is derived from an EMBL/GenBank/DDBJ whole genome shotgun (WGS) entry which is preliminary data.</text>
</comment>
<keyword evidence="10" id="KW-0862">Zinc</keyword>
<dbReference type="GO" id="GO:0006154">
    <property type="term" value="P:adenosine catabolic process"/>
    <property type="evidence" value="ECO:0007669"/>
    <property type="project" value="InterPro"/>
</dbReference>
<evidence type="ECO:0000259" key="12">
    <source>
        <dbReference type="Pfam" id="PF00962"/>
    </source>
</evidence>
<dbReference type="PANTHER" id="PTHR11409">
    <property type="entry name" value="ADENOSINE DEAMINASE"/>
    <property type="match status" value="1"/>
</dbReference>
<evidence type="ECO:0000256" key="7">
    <source>
        <dbReference type="ARBA" id="ARBA00022723"/>
    </source>
</evidence>
<evidence type="ECO:0000313" key="14">
    <source>
        <dbReference type="Proteomes" id="UP000310189"/>
    </source>
</evidence>
<evidence type="ECO:0000256" key="3">
    <source>
        <dbReference type="ARBA" id="ARBA00006083"/>
    </source>
</evidence>
<dbReference type="NCBIfam" id="TIGR01431">
    <property type="entry name" value="adm_rel"/>
    <property type="match status" value="1"/>
</dbReference>
<dbReference type="GO" id="GO:0004000">
    <property type="term" value="F:adenosine deaminase activity"/>
    <property type="evidence" value="ECO:0007669"/>
    <property type="project" value="InterPro"/>
</dbReference>
<dbReference type="SUPFAM" id="SSF51556">
    <property type="entry name" value="Metallo-dependent hydrolases"/>
    <property type="match status" value="1"/>
</dbReference>
<dbReference type="FunFam" id="3.20.20.140:FF:000017">
    <property type="entry name" value="Adenosine deaminase 2"/>
    <property type="match status" value="1"/>
</dbReference>
<dbReference type="Gene3D" id="3.20.20.140">
    <property type="entry name" value="Metal-dependent hydrolases"/>
    <property type="match status" value="1"/>
</dbReference>
<evidence type="ECO:0000256" key="2">
    <source>
        <dbReference type="ARBA" id="ARBA00004613"/>
    </source>
</evidence>
<dbReference type="AlphaFoldDB" id="A0A4V4LTJ5"/>
<comment type="subcellular location">
    <subcellularLocation>
        <location evidence="2">Secreted</location>
    </subcellularLocation>
</comment>
<dbReference type="InterPro" id="IPR006331">
    <property type="entry name" value="ADGF"/>
</dbReference>
<evidence type="ECO:0000313" key="13">
    <source>
        <dbReference type="EMBL" id="TIA90453.1"/>
    </source>
</evidence>
<accession>A0A4V4LTJ5</accession>
<evidence type="ECO:0000256" key="9">
    <source>
        <dbReference type="ARBA" id="ARBA00022801"/>
    </source>
</evidence>
<protein>
    <recommendedName>
        <fullName evidence="5">Adenosine deaminase</fullName>
        <ecNumber evidence="4">3.5.4.4</ecNumber>
    </recommendedName>
</protein>
<keyword evidence="14" id="KW-1185">Reference proteome</keyword>
<dbReference type="InterPro" id="IPR006330">
    <property type="entry name" value="Ado/ade_deaminase"/>
</dbReference>
<dbReference type="Pfam" id="PF00962">
    <property type="entry name" value="A_deaminase"/>
    <property type="match status" value="1"/>
</dbReference>
<proteinExistence type="inferred from homology"/>
<dbReference type="InterPro" id="IPR001365">
    <property type="entry name" value="A_deaminase_dom"/>
</dbReference>
<dbReference type="Proteomes" id="UP000310189">
    <property type="component" value="Unassembled WGS sequence"/>
</dbReference>